<proteinExistence type="predicted"/>
<keyword evidence="1" id="KW-0472">Membrane</keyword>
<dbReference type="RefSeq" id="WP_311823317.1">
    <property type="nucleotide sequence ID" value="NZ_JARPYF010000013.1"/>
</dbReference>
<evidence type="ECO:0000313" key="2">
    <source>
        <dbReference type="EMBL" id="MDT2601833.1"/>
    </source>
</evidence>
<gene>
    <name evidence="2" type="ORF">P7D85_18795</name>
</gene>
<reference evidence="2 3" key="1">
    <citation type="submission" date="2023-03" db="EMBL/GenBank/DDBJ databases">
        <authorList>
            <person name="Shen W."/>
            <person name="Cai J."/>
        </authorList>
    </citation>
    <scope>NUCLEOTIDE SEQUENCE [LARGE SCALE GENOMIC DNA]</scope>
    <source>
        <strain evidence="2 3">D6-4</strain>
    </source>
</reference>
<evidence type="ECO:0000313" key="3">
    <source>
        <dbReference type="Proteomes" id="UP001252875"/>
    </source>
</evidence>
<keyword evidence="3" id="KW-1185">Reference proteome</keyword>
<protein>
    <submittedName>
        <fullName evidence="2">Uncharacterized protein</fullName>
    </submittedName>
</protein>
<organism evidence="2 3">
    <name type="scientific">Enterococcus hulanensis</name>
    <dbReference type="NCBI Taxonomy" id="2559929"/>
    <lineage>
        <taxon>Bacteria</taxon>
        <taxon>Bacillati</taxon>
        <taxon>Bacillota</taxon>
        <taxon>Bacilli</taxon>
        <taxon>Lactobacillales</taxon>
        <taxon>Enterococcaceae</taxon>
        <taxon>Enterococcus</taxon>
    </lineage>
</organism>
<evidence type="ECO:0000256" key="1">
    <source>
        <dbReference type="SAM" id="Phobius"/>
    </source>
</evidence>
<dbReference type="Proteomes" id="UP001252875">
    <property type="component" value="Unassembled WGS sequence"/>
</dbReference>
<name>A0ABU3F5Q3_9ENTE</name>
<feature type="transmembrane region" description="Helical" evidence="1">
    <location>
        <begin position="41"/>
        <end position="72"/>
    </location>
</feature>
<keyword evidence="1" id="KW-1133">Transmembrane helix</keyword>
<sequence>MNLIYLIVLFLASHIYLEKGKLPVKIQEMKLRYILLGSLGIILLAVVLGIVLHIASFLVMTVTVCSASLIAYKYRSKFDEMERGKSV</sequence>
<comment type="caution">
    <text evidence="2">The sequence shown here is derived from an EMBL/GenBank/DDBJ whole genome shotgun (WGS) entry which is preliminary data.</text>
</comment>
<keyword evidence="1" id="KW-0812">Transmembrane</keyword>
<accession>A0ABU3F5Q3</accession>
<dbReference type="EMBL" id="JARPYI010000013">
    <property type="protein sequence ID" value="MDT2601833.1"/>
    <property type="molecule type" value="Genomic_DNA"/>
</dbReference>